<evidence type="ECO:0000256" key="2">
    <source>
        <dbReference type="PROSITE-ProRule" id="PRU00169"/>
    </source>
</evidence>
<evidence type="ECO:0000313" key="5">
    <source>
        <dbReference type="EMBL" id="GGD73263.1"/>
    </source>
</evidence>
<dbReference type="PANTHER" id="PTHR37299">
    <property type="entry name" value="TRANSCRIPTIONAL REGULATOR-RELATED"/>
    <property type="match status" value="1"/>
</dbReference>
<keyword evidence="1" id="KW-0902">Two-component regulatory system</keyword>
<feature type="domain" description="Response regulatory" evidence="3">
    <location>
        <begin position="9"/>
        <end position="120"/>
    </location>
</feature>
<dbReference type="EMBL" id="BMGJ01000014">
    <property type="protein sequence ID" value="GGD73263.1"/>
    <property type="molecule type" value="Genomic_DNA"/>
</dbReference>
<evidence type="ECO:0000256" key="1">
    <source>
        <dbReference type="ARBA" id="ARBA00023012"/>
    </source>
</evidence>
<evidence type="ECO:0000259" key="3">
    <source>
        <dbReference type="PROSITE" id="PS50110"/>
    </source>
</evidence>
<dbReference type="Proteomes" id="UP000614272">
    <property type="component" value="Unassembled WGS sequence"/>
</dbReference>
<name>A0ABQ1RKJ1_9ALTE</name>
<gene>
    <name evidence="5" type="ORF">GCM10011357_30430</name>
</gene>
<dbReference type="SMART" id="SM00850">
    <property type="entry name" value="LytTR"/>
    <property type="match status" value="1"/>
</dbReference>
<dbReference type="RefSeq" id="WP_099035737.1">
    <property type="nucleotide sequence ID" value="NZ_BMGJ01000014.1"/>
</dbReference>
<organism evidence="5 6">
    <name type="scientific">Lacimicrobium alkaliphilum</name>
    <dbReference type="NCBI Taxonomy" id="1526571"/>
    <lineage>
        <taxon>Bacteria</taxon>
        <taxon>Pseudomonadati</taxon>
        <taxon>Pseudomonadota</taxon>
        <taxon>Gammaproteobacteria</taxon>
        <taxon>Alteromonadales</taxon>
        <taxon>Alteromonadaceae</taxon>
        <taxon>Lacimicrobium</taxon>
    </lineage>
</organism>
<dbReference type="GO" id="GO:0003677">
    <property type="term" value="F:DNA binding"/>
    <property type="evidence" value="ECO:0007669"/>
    <property type="project" value="UniProtKB-KW"/>
</dbReference>
<dbReference type="PROSITE" id="PS50110">
    <property type="entry name" value="RESPONSE_REGULATORY"/>
    <property type="match status" value="1"/>
</dbReference>
<proteinExistence type="predicted"/>
<dbReference type="Gene3D" id="3.40.50.2300">
    <property type="match status" value="1"/>
</dbReference>
<evidence type="ECO:0000259" key="4">
    <source>
        <dbReference type="PROSITE" id="PS50930"/>
    </source>
</evidence>
<keyword evidence="5" id="KW-0238">DNA-binding</keyword>
<dbReference type="PANTHER" id="PTHR37299:SF1">
    <property type="entry name" value="STAGE 0 SPORULATION PROTEIN A HOMOLOG"/>
    <property type="match status" value="1"/>
</dbReference>
<dbReference type="InterPro" id="IPR007492">
    <property type="entry name" value="LytTR_DNA-bd_dom"/>
</dbReference>
<comment type="caution">
    <text evidence="5">The sequence shown here is derived from an EMBL/GenBank/DDBJ whole genome shotgun (WGS) entry which is preliminary data.</text>
</comment>
<keyword evidence="6" id="KW-1185">Reference proteome</keyword>
<feature type="domain" description="HTH LytTR-type" evidence="4">
    <location>
        <begin position="144"/>
        <end position="250"/>
    </location>
</feature>
<dbReference type="PROSITE" id="PS50930">
    <property type="entry name" value="HTH_LYTTR"/>
    <property type="match status" value="1"/>
</dbReference>
<dbReference type="SUPFAM" id="SSF52172">
    <property type="entry name" value="CheY-like"/>
    <property type="match status" value="1"/>
</dbReference>
<protein>
    <submittedName>
        <fullName evidence="5">DNA-binding response regulator</fullName>
    </submittedName>
</protein>
<accession>A0ABQ1RKJ1</accession>
<dbReference type="SMART" id="SM00448">
    <property type="entry name" value="REC"/>
    <property type="match status" value="1"/>
</dbReference>
<sequence>MRDNNSVLKAYIVDDEKPAITKLEMQLSPLDRVSVVGASQSPSSAIKEIKKLQPDVVFLDINMAELNGFDIIPFLPQQTYVVFTTASEKHAIQAFEKSAVDYLLKPFNTDRLIKAIDKVEYAKSGAQEKDQQNELVAEYSQDKLISKQGDRIFFVRLEEIYYFKSTQGTVYGHTENKAYPFSTSLEKLQAELNPQDFLRFHRSFLINVNHIKEVQRWFGGKLLVIMADSNLTEISSSRDGAKILKRQFHL</sequence>
<reference evidence="6" key="1">
    <citation type="journal article" date="2019" name="Int. J. Syst. Evol. Microbiol.">
        <title>The Global Catalogue of Microorganisms (GCM) 10K type strain sequencing project: providing services to taxonomists for standard genome sequencing and annotation.</title>
        <authorList>
            <consortium name="The Broad Institute Genomics Platform"/>
            <consortium name="The Broad Institute Genome Sequencing Center for Infectious Disease"/>
            <person name="Wu L."/>
            <person name="Ma J."/>
        </authorList>
    </citation>
    <scope>NUCLEOTIDE SEQUENCE [LARGE SCALE GENOMIC DNA]</scope>
    <source>
        <strain evidence="6">CGMCC 1.12923</strain>
    </source>
</reference>
<dbReference type="Pfam" id="PF04397">
    <property type="entry name" value="LytTR"/>
    <property type="match status" value="1"/>
</dbReference>
<evidence type="ECO:0000313" key="6">
    <source>
        <dbReference type="Proteomes" id="UP000614272"/>
    </source>
</evidence>
<dbReference type="InterPro" id="IPR011006">
    <property type="entry name" value="CheY-like_superfamily"/>
</dbReference>
<keyword evidence="2" id="KW-0597">Phosphoprotein</keyword>
<dbReference type="Pfam" id="PF00072">
    <property type="entry name" value="Response_reg"/>
    <property type="match status" value="1"/>
</dbReference>
<feature type="modified residue" description="4-aspartylphosphate" evidence="2">
    <location>
        <position position="60"/>
    </location>
</feature>
<dbReference type="InterPro" id="IPR001789">
    <property type="entry name" value="Sig_transdc_resp-reg_receiver"/>
</dbReference>
<dbReference type="Gene3D" id="2.40.50.1020">
    <property type="entry name" value="LytTr DNA-binding domain"/>
    <property type="match status" value="1"/>
</dbReference>
<dbReference type="InterPro" id="IPR046947">
    <property type="entry name" value="LytR-like"/>
</dbReference>